<dbReference type="AlphaFoldDB" id="A0A255YQ02"/>
<evidence type="ECO:0000259" key="2">
    <source>
        <dbReference type="Pfam" id="PF07589"/>
    </source>
</evidence>
<feature type="domain" description="Ice-binding protein C-terminal" evidence="2">
    <location>
        <begin position="204"/>
        <end position="228"/>
    </location>
</feature>
<dbReference type="OrthoDB" id="7544515at2"/>
<accession>A0A255YQ02</accession>
<gene>
    <name evidence="3" type="ORF">CHU93_04395</name>
</gene>
<dbReference type="NCBIfam" id="TIGR02595">
    <property type="entry name" value="PEP_CTERM"/>
    <property type="match status" value="1"/>
</dbReference>
<comment type="caution">
    <text evidence="3">The sequence shown here is derived from an EMBL/GenBank/DDBJ whole genome shotgun (WGS) entry which is preliminary data.</text>
</comment>
<dbReference type="EMBL" id="NOXT01000087">
    <property type="protein sequence ID" value="OYQ31288.1"/>
    <property type="molecule type" value="Genomic_DNA"/>
</dbReference>
<proteinExistence type="predicted"/>
<sequence length="234" mass="23797">MRKFLVAATAALLAAVPANAVIVSGVLTGGNIVTNGGSFQVTNLAHIQANQVNSTNVLGINERQKVTLGAAQRVINKDLASGTTIANTLAAIAPLSTLIAAGTTVNSHLIILDPAGIQSRNATGSVTFNGRILGIILHDTGRAGANFVSTNGIFGAQGTTYGTLHSGLDGAPDAYSIGGAGNKTLTFTVSSTALVGDYVRVITAVPEPRSWAMILTGFGMVGFGLRRRRTAVAA</sequence>
<keyword evidence="1" id="KW-0732">Signal</keyword>
<feature type="chain" id="PRO_5012829822" description="Ice-binding protein C-terminal domain-containing protein" evidence="1">
    <location>
        <begin position="21"/>
        <end position="234"/>
    </location>
</feature>
<protein>
    <recommendedName>
        <fullName evidence="2">Ice-binding protein C-terminal domain-containing protein</fullName>
    </recommendedName>
</protein>
<dbReference type="Proteomes" id="UP000216991">
    <property type="component" value="Unassembled WGS sequence"/>
</dbReference>
<evidence type="ECO:0000256" key="1">
    <source>
        <dbReference type="SAM" id="SignalP"/>
    </source>
</evidence>
<reference evidence="3 4" key="1">
    <citation type="submission" date="2017-07" db="EMBL/GenBank/DDBJ databases">
        <title>Sandarakinorhabdus cyanobacteriorum sp. nov., a novel bacterium isolated from cyanobacterial aggregates in a eutrophic lake.</title>
        <authorList>
            <person name="Cai H."/>
        </authorList>
    </citation>
    <scope>NUCLEOTIDE SEQUENCE [LARGE SCALE GENOMIC DNA]</scope>
    <source>
        <strain evidence="3 4">TH057</strain>
    </source>
</reference>
<feature type="signal peptide" evidence="1">
    <location>
        <begin position="1"/>
        <end position="20"/>
    </location>
</feature>
<evidence type="ECO:0000313" key="4">
    <source>
        <dbReference type="Proteomes" id="UP000216991"/>
    </source>
</evidence>
<dbReference type="RefSeq" id="WP_094472938.1">
    <property type="nucleotide sequence ID" value="NZ_NOXT01000087.1"/>
</dbReference>
<organism evidence="3 4">
    <name type="scientific">Sandarakinorhabdus cyanobacteriorum</name>
    <dbReference type="NCBI Taxonomy" id="1981098"/>
    <lineage>
        <taxon>Bacteria</taxon>
        <taxon>Pseudomonadati</taxon>
        <taxon>Pseudomonadota</taxon>
        <taxon>Alphaproteobacteria</taxon>
        <taxon>Sphingomonadales</taxon>
        <taxon>Sphingosinicellaceae</taxon>
        <taxon>Sandarakinorhabdus</taxon>
    </lineage>
</organism>
<name>A0A255YQ02_9SPHN</name>
<evidence type="ECO:0000313" key="3">
    <source>
        <dbReference type="EMBL" id="OYQ31288.1"/>
    </source>
</evidence>
<dbReference type="InterPro" id="IPR013424">
    <property type="entry name" value="Ice-binding_C"/>
</dbReference>
<dbReference type="NCBIfam" id="NF035944">
    <property type="entry name" value="PEPxxWA-CTERM"/>
    <property type="match status" value="1"/>
</dbReference>
<keyword evidence="4" id="KW-1185">Reference proteome</keyword>
<dbReference type="Pfam" id="PF07589">
    <property type="entry name" value="PEP-CTERM"/>
    <property type="match status" value="1"/>
</dbReference>